<gene>
    <name evidence="1" type="ORF">CDAR_374751</name>
</gene>
<organism evidence="1 2">
    <name type="scientific">Caerostris darwini</name>
    <dbReference type="NCBI Taxonomy" id="1538125"/>
    <lineage>
        <taxon>Eukaryota</taxon>
        <taxon>Metazoa</taxon>
        <taxon>Ecdysozoa</taxon>
        <taxon>Arthropoda</taxon>
        <taxon>Chelicerata</taxon>
        <taxon>Arachnida</taxon>
        <taxon>Araneae</taxon>
        <taxon>Araneomorphae</taxon>
        <taxon>Entelegynae</taxon>
        <taxon>Araneoidea</taxon>
        <taxon>Araneidae</taxon>
        <taxon>Caerostris</taxon>
    </lineage>
</organism>
<dbReference type="AlphaFoldDB" id="A0AAV4P7X6"/>
<proteinExistence type="predicted"/>
<dbReference type="EMBL" id="BPLQ01002405">
    <property type="protein sequence ID" value="GIX92588.1"/>
    <property type="molecule type" value="Genomic_DNA"/>
</dbReference>
<protein>
    <submittedName>
        <fullName evidence="1">Uncharacterized protein</fullName>
    </submittedName>
</protein>
<sequence>MCETLQLRRNLILTIVDPITISVWANILKSFRTHDNVLISVEASNVRYDLEYFGFQNERTEINAFIVVQWQSEKVRQQIWESYISANGDWFGKRVDSDVR</sequence>
<accession>A0AAV4P7X6</accession>
<dbReference type="Proteomes" id="UP001054837">
    <property type="component" value="Unassembled WGS sequence"/>
</dbReference>
<reference evidence="1 2" key="1">
    <citation type="submission" date="2021-06" db="EMBL/GenBank/DDBJ databases">
        <title>Caerostris darwini draft genome.</title>
        <authorList>
            <person name="Kono N."/>
            <person name="Arakawa K."/>
        </authorList>
    </citation>
    <scope>NUCLEOTIDE SEQUENCE [LARGE SCALE GENOMIC DNA]</scope>
</reference>
<evidence type="ECO:0000313" key="1">
    <source>
        <dbReference type="EMBL" id="GIX92588.1"/>
    </source>
</evidence>
<name>A0AAV4P7X6_9ARAC</name>
<evidence type="ECO:0000313" key="2">
    <source>
        <dbReference type="Proteomes" id="UP001054837"/>
    </source>
</evidence>
<comment type="caution">
    <text evidence="1">The sequence shown here is derived from an EMBL/GenBank/DDBJ whole genome shotgun (WGS) entry which is preliminary data.</text>
</comment>
<keyword evidence="2" id="KW-1185">Reference proteome</keyword>